<name>A0A6A3MXV6_9STRA</name>
<evidence type="ECO:0000313" key="5">
    <source>
        <dbReference type="Proteomes" id="UP000435112"/>
    </source>
</evidence>
<evidence type="ECO:0000313" key="2">
    <source>
        <dbReference type="EMBL" id="KAE9038011.1"/>
    </source>
</evidence>
<keyword evidence="1" id="KW-0472">Membrane</keyword>
<accession>A0A6A3MXV6</accession>
<organism evidence="2 4">
    <name type="scientific">Phytophthora rubi</name>
    <dbReference type="NCBI Taxonomy" id="129364"/>
    <lineage>
        <taxon>Eukaryota</taxon>
        <taxon>Sar</taxon>
        <taxon>Stramenopiles</taxon>
        <taxon>Oomycota</taxon>
        <taxon>Peronosporomycetes</taxon>
        <taxon>Peronosporales</taxon>
        <taxon>Peronosporaceae</taxon>
        <taxon>Phytophthora</taxon>
    </lineage>
</organism>
<feature type="transmembrane region" description="Helical" evidence="1">
    <location>
        <begin position="12"/>
        <end position="31"/>
    </location>
</feature>
<keyword evidence="1" id="KW-0812">Transmembrane</keyword>
<dbReference type="AlphaFoldDB" id="A0A6A3MXV6"/>
<proteinExistence type="predicted"/>
<gene>
    <name evidence="2" type="ORF">PR001_g8136</name>
    <name evidence="3" type="ORF">PR002_g1735</name>
</gene>
<dbReference type="EMBL" id="QXFV01000422">
    <property type="protein sequence ID" value="KAE9038011.1"/>
    <property type="molecule type" value="Genomic_DNA"/>
</dbReference>
<dbReference type="Proteomes" id="UP000429607">
    <property type="component" value="Unassembled WGS sequence"/>
</dbReference>
<dbReference type="Proteomes" id="UP000435112">
    <property type="component" value="Unassembled WGS sequence"/>
</dbReference>
<dbReference type="EMBL" id="QXFU01000053">
    <property type="protein sequence ID" value="KAE9046293.1"/>
    <property type="molecule type" value="Genomic_DNA"/>
</dbReference>
<evidence type="ECO:0000256" key="1">
    <source>
        <dbReference type="SAM" id="Phobius"/>
    </source>
</evidence>
<protein>
    <submittedName>
        <fullName evidence="2">Uncharacterized protein</fullName>
    </submittedName>
</protein>
<evidence type="ECO:0000313" key="3">
    <source>
        <dbReference type="EMBL" id="KAE9046293.1"/>
    </source>
</evidence>
<keyword evidence="1" id="KW-1133">Transmembrane helix</keyword>
<evidence type="ECO:0000313" key="4">
    <source>
        <dbReference type="Proteomes" id="UP000429607"/>
    </source>
</evidence>
<sequence length="54" mass="5816">MPVRCTDPVLVTWSFLSSAMVTSMFAPVFAYSNKSFQCGVMCAVALLSISHPAD</sequence>
<comment type="caution">
    <text evidence="2">The sequence shown here is derived from an EMBL/GenBank/DDBJ whole genome shotgun (WGS) entry which is preliminary data.</text>
</comment>
<reference evidence="4 5" key="1">
    <citation type="submission" date="2018-09" db="EMBL/GenBank/DDBJ databases">
        <title>Genomic investigation of the strawberry pathogen Phytophthora fragariae indicates pathogenicity is determined by transcriptional variation in three key races.</title>
        <authorList>
            <person name="Adams T.M."/>
            <person name="Armitage A.D."/>
            <person name="Sobczyk M.K."/>
            <person name="Bates H.J."/>
            <person name="Dunwell J.M."/>
            <person name="Nellist C.F."/>
            <person name="Harrison R.J."/>
        </authorList>
    </citation>
    <scope>NUCLEOTIDE SEQUENCE [LARGE SCALE GENOMIC DNA]</scope>
    <source>
        <strain evidence="2 4">SCRP249</strain>
        <strain evidence="3 5">SCRP324</strain>
    </source>
</reference>